<sequence>MRTTELFRTCANEHVAAAALACIGGKFERRVAVAARRAGLSVGAFVAGVVADFDRKASPLRRKSLEMGMVQSDMPILAGLRHVVETAFDDSWDAALKSARDFSPAPASAGVHEFTGLRWNGRSPGALRPREAALKSLVN</sequence>
<comment type="caution">
    <text evidence="1">The sequence shown here is derived from an EMBL/GenBank/DDBJ whole genome shotgun (WGS) entry which is preliminary data.</text>
</comment>
<organism evidence="1 2">
    <name type="scientific">Candidatus Rhodoblastus alkanivorans</name>
    <dbReference type="NCBI Taxonomy" id="2954117"/>
    <lineage>
        <taxon>Bacteria</taxon>
        <taxon>Pseudomonadati</taxon>
        <taxon>Pseudomonadota</taxon>
        <taxon>Alphaproteobacteria</taxon>
        <taxon>Hyphomicrobiales</taxon>
        <taxon>Rhodoblastaceae</taxon>
        <taxon>Rhodoblastus</taxon>
    </lineage>
</organism>
<accession>A0ABS9ZAL0</accession>
<proteinExistence type="predicted"/>
<evidence type="ECO:0000313" key="2">
    <source>
        <dbReference type="Proteomes" id="UP001139104"/>
    </source>
</evidence>
<dbReference type="RefSeq" id="WP_243068565.1">
    <property type="nucleotide sequence ID" value="NZ_JAIVFK010000005.1"/>
</dbReference>
<gene>
    <name evidence="1" type="ORF">K2U94_18220</name>
</gene>
<name>A0ABS9ZAL0_9HYPH</name>
<dbReference type="EMBL" id="JAIVFP010000001">
    <property type="protein sequence ID" value="MCI4684679.1"/>
    <property type="molecule type" value="Genomic_DNA"/>
</dbReference>
<dbReference type="Proteomes" id="UP001139104">
    <property type="component" value="Unassembled WGS sequence"/>
</dbReference>
<keyword evidence="2" id="KW-1185">Reference proteome</keyword>
<protein>
    <submittedName>
        <fullName evidence="1">Uncharacterized protein</fullName>
    </submittedName>
</protein>
<reference evidence="1" key="1">
    <citation type="journal article" date="2022" name="ISME J.">
        <title>Identification of active gaseous-alkane degraders at natural gas seeps.</title>
        <authorList>
            <person name="Farhan Ul Haque M."/>
            <person name="Hernandez M."/>
            <person name="Crombie A.T."/>
            <person name="Murrell J.C."/>
        </authorList>
    </citation>
    <scope>NUCLEOTIDE SEQUENCE</scope>
    <source>
        <strain evidence="1">PC2</strain>
    </source>
</reference>
<evidence type="ECO:0000313" key="1">
    <source>
        <dbReference type="EMBL" id="MCI4684679.1"/>
    </source>
</evidence>